<accession>A0ABD1ZI97</accession>
<sequence length="295" mass="32178">MEKAEPRSFRVYDAHPWGEKKILEVLERENLMPSSGDTYRPGMPLASLQSGDRKIAISVDLSDESAYAVKWAVANYLRPGDQVIILHVRATGVLYGADWGASDHILESDKEAQQKMEDDYDAFTENKSADLAKPLSDARIPYKIHIVKDHDMKERICLEVERLGVNAVIMGSRGFGAAKRSRKARLGSVSDYCVHHCDCPVVVVRYPEEKEEDASGLPAPQVPKANSLKSTSGSGRLDSGILSPEQQIPSSPKMHVPSPPNAHVPSSPKVQAPSPTPQPEVVNSPKAPVPTSPST</sequence>
<name>A0ABD1ZI97_9MARC</name>
<dbReference type="Pfam" id="PF00582">
    <property type="entry name" value="Usp"/>
    <property type="match status" value="1"/>
</dbReference>
<dbReference type="EMBL" id="JBHFFA010000001">
    <property type="protein sequence ID" value="KAL2651165.1"/>
    <property type="molecule type" value="Genomic_DNA"/>
</dbReference>
<proteinExistence type="predicted"/>
<dbReference type="PRINTS" id="PR01438">
    <property type="entry name" value="UNVRSLSTRESS"/>
</dbReference>
<keyword evidence="4" id="KW-1185">Reference proteome</keyword>
<feature type="region of interest" description="Disordered" evidence="1">
    <location>
        <begin position="212"/>
        <end position="295"/>
    </location>
</feature>
<dbReference type="InterPro" id="IPR044162">
    <property type="entry name" value="PHOS32/34"/>
</dbReference>
<gene>
    <name evidence="3" type="ORF">R1flu_019293</name>
</gene>
<dbReference type="Gene3D" id="3.40.50.620">
    <property type="entry name" value="HUPs"/>
    <property type="match status" value="1"/>
</dbReference>
<reference evidence="3 4" key="1">
    <citation type="submission" date="2024-09" db="EMBL/GenBank/DDBJ databases">
        <title>Chromosome-scale assembly of Riccia fluitans.</title>
        <authorList>
            <person name="Paukszto L."/>
            <person name="Sawicki J."/>
            <person name="Karawczyk K."/>
            <person name="Piernik-Szablinska J."/>
            <person name="Szczecinska M."/>
            <person name="Mazdziarz M."/>
        </authorList>
    </citation>
    <scope>NUCLEOTIDE SEQUENCE [LARGE SCALE GENOMIC DNA]</scope>
    <source>
        <strain evidence="3">Rf_01</strain>
        <tissue evidence="3">Aerial parts of the thallus</tissue>
    </source>
</reference>
<dbReference type="InterPro" id="IPR006015">
    <property type="entry name" value="Universal_stress_UspA"/>
</dbReference>
<protein>
    <recommendedName>
        <fullName evidence="2">UspA domain-containing protein</fullName>
    </recommendedName>
</protein>
<dbReference type="PANTHER" id="PTHR31966">
    <property type="entry name" value="OS01G0783500 PROTEIN"/>
    <property type="match status" value="1"/>
</dbReference>
<evidence type="ECO:0000259" key="2">
    <source>
        <dbReference type="Pfam" id="PF00582"/>
    </source>
</evidence>
<dbReference type="AlphaFoldDB" id="A0ABD1ZI97"/>
<dbReference type="SUPFAM" id="SSF52402">
    <property type="entry name" value="Adenine nucleotide alpha hydrolases-like"/>
    <property type="match status" value="1"/>
</dbReference>
<dbReference type="InterPro" id="IPR006016">
    <property type="entry name" value="UspA"/>
</dbReference>
<organism evidence="3 4">
    <name type="scientific">Riccia fluitans</name>
    <dbReference type="NCBI Taxonomy" id="41844"/>
    <lineage>
        <taxon>Eukaryota</taxon>
        <taxon>Viridiplantae</taxon>
        <taxon>Streptophyta</taxon>
        <taxon>Embryophyta</taxon>
        <taxon>Marchantiophyta</taxon>
        <taxon>Marchantiopsida</taxon>
        <taxon>Marchantiidae</taxon>
        <taxon>Marchantiales</taxon>
        <taxon>Ricciaceae</taxon>
        <taxon>Riccia</taxon>
    </lineage>
</organism>
<feature type="domain" description="UspA" evidence="2">
    <location>
        <begin position="53"/>
        <end position="205"/>
    </location>
</feature>
<dbReference type="Proteomes" id="UP001605036">
    <property type="component" value="Unassembled WGS sequence"/>
</dbReference>
<dbReference type="PANTHER" id="PTHR31966:SF3">
    <property type="entry name" value="OS05G0501700 PROTEIN"/>
    <property type="match status" value="1"/>
</dbReference>
<evidence type="ECO:0000313" key="3">
    <source>
        <dbReference type="EMBL" id="KAL2651165.1"/>
    </source>
</evidence>
<dbReference type="InterPro" id="IPR014729">
    <property type="entry name" value="Rossmann-like_a/b/a_fold"/>
</dbReference>
<comment type="caution">
    <text evidence="3">The sequence shown here is derived from an EMBL/GenBank/DDBJ whole genome shotgun (WGS) entry which is preliminary data.</text>
</comment>
<evidence type="ECO:0000256" key="1">
    <source>
        <dbReference type="SAM" id="MobiDB-lite"/>
    </source>
</evidence>
<dbReference type="CDD" id="cd23659">
    <property type="entry name" value="USP_At3g01520-like"/>
    <property type="match status" value="1"/>
</dbReference>
<evidence type="ECO:0000313" key="4">
    <source>
        <dbReference type="Proteomes" id="UP001605036"/>
    </source>
</evidence>